<name>A0A7N0TAV8_KALFE</name>
<protein>
    <recommendedName>
        <fullName evidence="9">Peptidase A1 domain-containing protein</fullName>
    </recommendedName>
</protein>
<dbReference type="FunFam" id="2.40.70.10:FF:000013">
    <property type="entry name" value="Aspartyl protease AED1"/>
    <property type="match status" value="1"/>
</dbReference>
<dbReference type="FunFam" id="2.40.70.10:FF:000021">
    <property type="entry name" value="Aspartyl protease AED1"/>
    <property type="match status" value="1"/>
</dbReference>
<dbReference type="InterPro" id="IPR033121">
    <property type="entry name" value="PEPTIDASE_A1"/>
</dbReference>
<dbReference type="AlphaFoldDB" id="A0A7N0TAV8"/>
<dbReference type="Gene3D" id="2.40.70.10">
    <property type="entry name" value="Acid Proteases"/>
    <property type="match status" value="2"/>
</dbReference>
<feature type="active site" evidence="7">
    <location>
        <position position="362"/>
    </location>
</feature>
<feature type="domain" description="Peptidase A1" evidence="9">
    <location>
        <begin position="143"/>
        <end position="479"/>
    </location>
</feature>
<evidence type="ECO:0000259" key="9">
    <source>
        <dbReference type="PROSITE" id="PS51767"/>
    </source>
</evidence>
<dbReference type="GO" id="GO:0006508">
    <property type="term" value="P:proteolysis"/>
    <property type="evidence" value="ECO:0007669"/>
    <property type="project" value="UniProtKB-KW"/>
</dbReference>
<evidence type="ECO:0000256" key="3">
    <source>
        <dbReference type="ARBA" id="ARBA00022729"/>
    </source>
</evidence>
<evidence type="ECO:0000256" key="1">
    <source>
        <dbReference type="ARBA" id="ARBA00007447"/>
    </source>
</evidence>
<evidence type="ECO:0000256" key="2">
    <source>
        <dbReference type="ARBA" id="ARBA00022670"/>
    </source>
</evidence>
<dbReference type="Gramene" id="Kaladp0029s0138.1.v1.1">
    <property type="protein sequence ID" value="Kaladp0029s0138.1.v1.1"/>
    <property type="gene ID" value="Kaladp0029s0138.v1.1"/>
</dbReference>
<dbReference type="InterPro" id="IPR032799">
    <property type="entry name" value="TAXi_C"/>
</dbReference>
<evidence type="ECO:0000256" key="4">
    <source>
        <dbReference type="ARBA" id="ARBA00022750"/>
    </source>
</evidence>
<dbReference type="Proteomes" id="UP000594263">
    <property type="component" value="Unplaced"/>
</dbReference>
<dbReference type="OMA" id="SCAAKEC"/>
<organism evidence="10 11">
    <name type="scientific">Kalanchoe fedtschenkoi</name>
    <name type="common">Lavender scallops</name>
    <name type="synonym">South American air plant</name>
    <dbReference type="NCBI Taxonomy" id="63787"/>
    <lineage>
        <taxon>Eukaryota</taxon>
        <taxon>Viridiplantae</taxon>
        <taxon>Streptophyta</taxon>
        <taxon>Embryophyta</taxon>
        <taxon>Tracheophyta</taxon>
        <taxon>Spermatophyta</taxon>
        <taxon>Magnoliopsida</taxon>
        <taxon>eudicotyledons</taxon>
        <taxon>Gunneridae</taxon>
        <taxon>Pentapetalae</taxon>
        <taxon>Saxifragales</taxon>
        <taxon>Crassulaceae</taxon>
        <taxon>Kalanchoe</taxon>
    </lineage>
</organism>
<keyword evidence="6" id="KW-1015">Disulfide bond</keyword>
<evidence type="ECO:0000313" key="10">
    <source>
        <dbReference type="EnsemblPlants" id="Kaladp0029s0138.1.v1.1"/>
    </source>
</evidence>
<evidence type="ECO:0000256" key="7">
    <source>
        <dbReference type="PIRSR" id="PIRSR601461-1"/>
    </source>
</evidence>
<evidence type="ECO:0000256" key="8">
    <source>
        <dbReference type="SAM" id="SignalP"/>
    </source>
</evidence>
<dbReference type="PANTHER" id="PTHR13683">
    <property type="entry name" value="ASPARTYL PROTEASES"/>
    <property type="match status" value="1"/>
</dbReference>
<dbReference type="GO" id="GO:0004190">
    <property type="term" value="F:aspartic-type endopeptidase activity"/>
    <property type="evidence" value="ECO:0007669"/>
    <property type="project" value="UniProtKB-KW"/>
</dbReference>
<dbReference type="InterPro" id="IPR032861">
    <property type="entry name" value="TAXi_N"/>
</dbReference>
<feature type="active site" evidence="7">
    <location>
        <position position="161"/>
    </location>
</feature>
<dbReference type="EnsemblPlants" id="Kaladp0029s0138.1.v1.1">
    <property type="protein sequence ID" value="Kaladp0029s0138.1.v1.1"/>
    <property type="gene ID" value="Kaladp0029s0138.v1.1"/>
</dbReference>
<keyword evidence="2" id="KW-0645">Protease</keyword>
<evidence type="ECO:0000256" key="5">
    <source>
        <dbReference type="ARBA" id="ARBA00022801"/>
    </source>
</evidence>
<dbReference type="PRINTS" id="PR00792">
    <property type="entry name" value="PEPSIN"/>
</dbReference>
<dbReference type="InterPro" id="IPR021109">
    <property type="entry name" value="Peptidase_aspartic_dom_sf"/>
</dbReference>
<keyword evidence="5" id="KW-0378">Hydrolase</keyword>
<evidence type="ECO:0000313" key="11">
    <source>
        <dbReference type="Proteomes" id="UP000594263"/>
    </source>
</evidence>
<dbReference type="InterPro" id="IPR001461">
    <property type="entry name" value="Aspartic_peptidase_A1"/>
</dbReference>
<keyword evidence="3 8" id="KW-0732">Signal</keyword>
<dbReference type="PROSITE" id="PS51767">
    <property type="entry name" value="PEPTIDASE_A1"/>
    <property type="match status" value="1"/>
</dbReference>
<sequence length="484" mass="51561">MAGPNSFIHLALFLFCLLAVFGFGSSIRQSHERGEAETHRSLLLSSLLPSAACDKASPTGLKTATTLDLTHKHGPCSPLGPKSQTSPAQILQQDKDRVNWLHSRLTTTIDVERRSGRKKRPRLSDSAVTVPARDGSLVSSGNFIVTVNLGTPPRPLNLIFDTGSDVTWTQCQPCAKFCHKQLDPIFDPAKSATYSNVSCEQAVCQRYGDVPGVSRGCSASTCLYGIQYGDKSFSVGFLAKEKIAIGRDSFDDFYFGCGQNNLGLFGGSAGLLGLGRDEFSFVSQTASKYGKFFSYCLPSTPSNVGKLTFGKGGYSNRVKFTSLLTKPELPSFYFVDVVGVSVGGKKLTIPASIFSSAGTLIDSGTVISRLPPTAYAAIRAEFRKQMSRYKLTEALSLLDTCYDFSNFTTISVPKVSFVFGGGVELAVAPAGVLYGGSKKQICLALAGNGDDGDVAILGNVQQMTQDVVYDVAGGKLGFGSGGCR</sequence>
<proteinExistence type="inferred from homology"/>
<dbReference type="Pfam" id="PF14541">
    <property type="entry name" value="TAXi_C"/>
    <property type="match status" value="1"/>
</dbReference>
<evidence type="ECO:0000256" key="6">
    <source>
        <dbReference type="ARBA" id="ARBA00023157"/>
    </source>
</evidence>
<reference evidence="10" key="1">
    <citation type="submission" date="2021-01" db="UniProtKB">
        <authorList>
            <consortium name="EnsemblPlants"/>
        </authorList>
    </citation>
    <scope>IDENTIFICATION</scope>
</reference>
<keyword evidence="11" id="KW-1185">Reference proteome</keyword>
<dbReference type="Pfam" id="PF14543">
    <property type="entry name" value="TAXi_N"/>
    <property type="match status" value="1"/>
</dbReference>
<dbReference type="SUPFAM" id="SSF50630">
    <property type="entry name" value="Acid proteases"/>
    <property type="match status" value="1"/>
</dbReference>
<keyword evidence="4" id="KW-0064">Aspartyl protease</keyword>
<feature type="signal peptide" evidence="8">
    <location>
        <begin position="1"/>
        <end position="24"/>
    </location>
</feature>
<accession>A0A7N0TAV8</accession>
<feature type="chain" id="PRO_5029623611" description="Peptidase A1 domain-containing protein" evidence="8">
    <location>
        <begin position="25"/>
        <end position="484"/>
    </location>
</feature>
<dbReference type="PANTHER" id="PTHR13683:SF750">
    <property type="entry name" value="ASPARTYL PROTEASE AED1"/>
    <property type="match status" value="1"/>
</dbReference>
<comment type="similarity">
    <text evidence="1">Belongs to the peptidase A1 family.</text>
</comment>